<dbReference type="Proteomes" id="UP000579647">
    <property type="component" value="Unassembled WGS sequence"/>
</dbReference>
<dbReference type="EMBL" id="JACHDO010000001">
    <property type="protein sequence ID" value="MBB5492180.1"/>
    <property type="molecule type" value="Genomic_DNA"/>
</dbReference>
<dbReference type="AlphaFoldDB" id="A0A840W5D3"/>
<reference evidence="2 3" key="1">
    <citation type="submission" date="2020-08" db="EMBL/GenBank/DDBJ databases">
        <title>Sequencing the genomes of 1000 actinobacteria strains.</title>
        <authorList>
            <person name="Klenk H.-P."/>
        </authorList>
    </citation>
    <scope>NUCLEOTIDE SEQUENCE [LARGE SCALE GENOMIC DNA]</scope>
    <source>
        <strain evidence="2 3">DSM 44598</strain>
    </source>
</reference>
<feature type="compositionally biased region" description="Polar residues" evidence="1">
    <location>
        <begin position="1"/>
        <end position="13"/>
    </location>
</feature>
<evidence type="ECO:0000313" key="3">
    <source>
        <dbReference type="Proteomes" id="UP000579647"/>
    </source>
</evidence>
<proteinExistence type="predicted"/>
<feature type="region of interest" description="Disordered" evidence="1">
    <location>
        <begin position="1"/>
        <end position="29"/>
    </location>
</feature>
<organism evidence="2 3">
    <name type="scientific">Nocardiopsis metallicus</name>
    <dbReference type="NCBI Taxonomy" id="179819"/>
    <lineage>
        <taxon>Bacteria</taxon>
        <taxon>Bacillati</taxon>
        <taxon>Actinomycetota</taxon>
        <taxon>Actinomycetes</taxon>
        <taxon>Streptosporangiales</taxon>
        <taxon>Nocardiopsidaceae</taxon>
        <taxon>Nocardiopsis</taxon>
    </lineage>
</organism>
<feature type="compositionally biased region" description="Low complexity" evidence="1">
    <location>
        <begin position="16"/>
        <end position="29"/>
    </location>
</feature>
<accession>A0A840W5D3</accession>
<evidence type="ECO:0000256" key="1">
    <source>
        <dbReference type="SAM" id="MobiDB-lite"/>
    </source>
</evidence>
<evidence type="ECO:0000313" key="2">
    <source>
        <dbReference type="EMBL" id="MBB5492180.1"/>
    </source>
</evidence>
<gene>
    <name evidence="2" type="ORF">HNR07_003317</name>
</gene>
<protein>
    <submittedName>
        <fullName evidence="2">Uncharacterized protein</fullName>
    </submittedName>
</protein>
<name>A0A840W5D3_9ACTN</name>
<comment type="caution">
    <text evidence="2">The sequence shown here is derived from an EMBL/GenBank/DDBJ whole genome shotgun (WGS) entry which is preliminary data.</text>
</comment>
<keyword evidence="3" id="KW-1185">Reference proteome</keyword>
<sequence>MATTGTRQCSFGETLTAPTADAPAAQSTP</sequence>